<protein>
    <recommendedName>
        <fullName evidence="3">Lipoprotein</fullName>
    </recommendedName>
</protein>
<sequence>MFRYIFPGALLILMIMMLTGCASNSVDTPLYDGQSLEIGVIGDAPAIRERNISFTEMSFDDLKECSVFPNTVDAVFIGKDYLSEAAEPEYAQVYKNAGVPFFFIESMKSYIPFVYKDLSYEEVPDMESGTYITGYYQSGGKMQYWGYGLYNDKVNSVNIKDAYSRIFATIASLSP</sequence>
<gene>
    <name evidence="1" type="ORF">PGRAT_26895</name>
</gene>
<dbReference type="KEGG" id="pgm:PGRAT_26895"/>
<keyword evidence="2" id="KW-1185">Reference proteome</keyword>
<dbReference type="AlphaFoldDB" id="A0A089MEQ3"/>
<evidence type="ECO:0000313" key="1">
    <source>
        <dbReference type="EMBL" id="AIQ70845.1"/>
    </source>
</evidence>
<dbReference type="RefSeq" id="WP_025705645.1">
    <property type="nucleotide sequence ID" value="NZ_CP009287.1"/>
</dbReference>
<dbReference type="eggNOG" id="ENOG50337UW">
    <property type="taxonomic scope" value="Bacteria"/>
</dbReference>
<dbReference type="Proteomes" id="UP000029500">
    <property type="component" value="Chromosome"/>
</dbReference>
<dbReference type="EMBL" id="CP009287">
    <property type="protein sequence ID" value="AIQ70845.1"/>
    <property type="molecule type" value="Genomic_DNA"/>
</dbReference>
<name>A0A089MEQ3_9BACL</name>
<evidence type="ECO:0008006" key="3">
    <source>
        <dbReference type="Google" id="ProtNLM"/>
    </source>
</evidence>
<dbReference type="PROSITE" id="PS51257">
    <property type="entry name" value="PROKAR_LIPOPROTEIN"/>
    <property type="match status" value="1"/>
</dbReference>
<dbReference type="HOGENOM" id="CLU_130813_0_0_9"/>
<accession>A0A089MEQ3</accession>
<evidence type="ECO:0000313" key="2">
    <source>
        <dbReference type="Proteomes" id="UP000029500"/>
    </source>
</evidence>
<reference evidence="1 2" key="1">
    <citation type="submission" date="2014-08" db="EMBL/GenBank/DDBJ databases">
        <title>Comparative genomics of the Paenibacillus odorifer group.</title>
        <authorList>
            <person name="den Bakker H.C."/>
            <person name="Tsai Y.-C."/>
            <person name="Martin N."/>
            <person name="Korlach J."/>
            <person name="Wiedmann M."/>
        </authorList>
    </citation>
    <scope>NUCLEOTIDE SEQUENCE [LARGE SCALE GENOMIC DNA]</scope>
    <source>
        <strain evidence="1 2">DSM 15220</strain>
    </source>
</reference>
<organism evidence="1 2">
    <name type="scientific">Paenibacillus graminis</name>
    <dbReference type="NCBI Taxonomy" id="189425"/>
    <lineage>
        <taxon>Bacteria</taxon>
        <taxon>Bacillati</taxon>
        <taxon>Bacillota</taxon>
        <taxon>Bacilli</taxon>
        <taxon>Bacillales</taxon>
        <taxon>Paenibacillaceae</taxon>
        <taxon>Paenibacillus</taxon>
    </lineage>
</organism>
<proteinExistence type="predicted"/>